<protein>
    <submittedName>
        <fullName evidence="1">Uncharacterized protein</fullName>
    </submittedName>
</protein>
<evidence type="ECO:0000313" key="2">
    <source>
        <dbReference type="Proteomes" id="UP000693970"/>
    </source>
</evidence>
<dbReference type="AlphaFoldDB" id="A0A9K3LVL9"/>
<name>A0A9K3LVL9_9STRA</name>
<reference evidence="1" key="1">
    <citation type="journal article" date="2021" name="Sci. Rep.">
        <title>Diploid genomic architecture of Nitzschia inconspicua, an elite biomass production diatom.</title>
        <authorList>
            <person name="Oliver A."/>
            <person name="Podell S."/>
            <person name="Pinowska A."/>
            <person name="Traller J.C."/>
            <person name="Smith S.R."/>
            <person name="McClure R."/>
            <person name="Beliaev A."/>
            <person name="Bohutskyi P."/>
            <person name="Hill E.A."/>
            <person name="Rabines A."/>
            <person name="Zheng H."/>
            <person name="Allen L.Z."/>
            <person name="Kuo A."/>
            <person name="Grigoriev I.V."/>
            <person name="Allen A.E."/>
            <person name="Hazlebeck D."/>
            <person name="Allen E.E."/>
        </authorList>
    </citation>
    <scope>NUCLEOTIDE SEQUENCE</scope>
    <source>
        <strain evidence="1">Hildebrandi</strain>
    </source>
</reference>
<gene>
    <name evidence="1" type="ORF">IV203_031383</name>
</gene>
<organism evidence="1 2">
    <name type="scientific">Nitzschia inconspicua</name>
    <dbReference type="NCBI Taxonomy" id="303405"/>
    <lineage>
        <taxon>Eukaryota</taxon>
        <taxon>Sar</taxon>
        <taxon>Stramenopiles</taxon>
        <taxon>Ochrophyta</taxon>
        <taxon>Bacillariophyta</taxon>
        <taxon>Bacillariophyceae</taxon>
        <taxon>Bacillariophycidae</taxon>
        <taxon>Bacillariales</taxon>
        <taxon>Bacillariaceae</taxon>
        <taxon>Nitzschia</taxon>
    </lineage>
</organism>
<accession>A0A9K3LVL9</accession>
<sequence length="114" mass="13153">MKLHTRESSLEEHGKVYDDNIIDPKFAANGDRRKKLKSVAPPPIIYNGLPGYEQQILMHKSYSQYVPLEYRNNPLYKEPSLDVVDAEAKDQRERIANKKMRKASNSFFTSGLLL</sequence>
<reference evidence="1" key="2">
    <citation type="submission" date="2021-04" db="EMBL/GenBank/DDBJ databases">
        <authorList>
            <person name="Podell S."/>
        </authorList>
    </citation>
    <scope>NUCLEOTIDE SEQUENCE</scope>
    <source>
        <strain evidence="1">Hildebrandi</strain>
    </source>
</reference>
<proteinExistence type="predicted"/>
<comment type="caution">
    <text evidence="1">The sequence shown here is derived from an EMBL/GenBank/DDBJ whole genome shotgun (WGS) entry which is preliminary data.</text>
</comment>
<dbReference type="EMBL" id="JAGRRH010000006">
    <property type="protein sequence ID" value="KAG7368640.1"/>
    <property type="molecule type" value="Genomic_DNA"/>
</dbReference>
<dbReference type="Proteomes" id="UP000693970">
    <property type="component" value="Unassembled WGS sequence"/>
</dbReference>
<keyword evidence="2" id="KW-1185">Reference proteome</keyword>
<evidence type="ECO:0000313" key="1">
    <source>
        <dbReference type="EMBL" id="KAG7368640.1"/>
    </source>
</evidence>